<evidence type="ECO:0000256" key="5">
    <source>
        <dbReference type="ARBA" id="ARBA00022729"/>
    </source>
</evidence>
<evidence type="ECO:0000256" key="1">
    <source>
        <dbReference type="ARBA" id="ARBA00004418"/>
    </source>
</evidence>
<dbReference type="CDD" id="cd16327">
    <property type="entry name" value="RseB"/>
    <property type="match status" value="1"/>
</dbReference>
<dbReference type="Pfam" id="PF17188">
    <property type="entry name" value="MucB_RseB_C"/>
    <property type="match status" value="1"/>
</dbReference>
<comment type="similarity">
    <text evidence="2">Belongs to the RseB family.</text>
</comment>
<keyword evidence="6" id="KW-0574">Periplasm</keyword>
<dbReference type="EMBL" id="BSST01000001">
    <property type="protein sequence ID" value="GLX79412.1"/>
    <property type="molecule type" value="Genomic_DNA"/>
</dbReference>
<feature type="chain" id="PRO_5045513322" evidence="8">
    <location>
        <begin position="20"/>
        <end position="328"/>
    </location>
</feature>
<dbReference type="SUPFAM" id="SSF89392">
    <property type="entry name" value="Prokaryotic lipoproteins and lipoprotein localization factors"/>
    <property type="match status" value="1"/>
</dbReference>
<dbReference type="InterPro" id="IPR029046">
    <property type="entry name" value="LolA/LolB/LppX"/>
</dbReference>
<proteinExistence type="inferred from homology"/>
<protein>
    <submittedName>
        <fullName evidence="11">Sigma-E factor regulatory protein RseB</fullName>
    </submittedName>
</protein>
<comment type="subunit">
    <text evidence="3">Monomer.</text>
</comment>
<accession>A0ABQ6GXT7</accession>
<evidence type="ECO:0000256" key="7">
    <source>
        <dbReference type="ARBA" id="ARBA00022927"/>
    </source>
</evidence>
<keyword evidence="5 8" id="KW-0732">Signal</keyword>
<reference evidence="11 12" key="1">
    <citation type="submission" date="2023-03" db="EMBL/GenBank/DDBJ databases">
        <title>Draft genome sequence of Thalassotalea insulae KCTC 62186T.</title>
        <authorList>
            <person name="Sawabe T."/>
        </authorList>
    </citation>
    <scope>NUCLEOTIDE SEQUENCE [LARGE SCALE GENOMIC DNA]</scope>
    <source>
        <strain evidence="11 12">KCTC 62186</strain>
    </source>
</reference>
<dbReference type="PIRSF" id="PIRSF005427">
    <property type="entry name" value="RseB"/>
    <property type="match status" value="1"/>
</dbReference>
<sequence>MKLVTWLLLLVSVSLPVLAVEVDSAESDSPESADVWLARLSQSLQSLNFSTSFVVVKNNHADPYHWFHGLKEDKVELEILSLLNGPRRDILRKDNIVSYIEPELPPYSIYSTLVSSPIPSILSGDIQTLTESYDFVSVGKSRVLGRSAQIIRIVPKDQTKYGHWLWLDQKTGFLLKLAIVTKQGKQLEQIQFTHLDITENPAESLLQLATTELPEVVDIPDGYQDQELSWQVNWLPQGFKKLSANRHRIVSTKQPVEFALFGDGLIDVSVYVTSSKEQQRTADYVLDGATLALNQVVNGVEVSVVGKIPSQTAKQIADSVTLITRPAP</sequence>
<dbReference type="PANTHER" id="PTHR38782">
    <property type="match status" value="1"/>
</dbReference>
<keyword evidence="7" id="KW-0653">Protein transport</keyword>
<evidence type="ECO:0000256" key="3">
    <source>
        <dbReference type="ARBA" id="ARBA00011245"/>
    </source>
</evidence>
<feature type="signal peptide" evidence="8">
    <location>
        <begin position="1"/>
        <end position="19"/>
    </location>
</feature>
<evidence type="ECO:0000256" key="4">
    <source>
        <dbReference type="ARBA" id="ARBA00022448"/>
    </source>
</evidence>
<keyword evidence="12" id="KW-1185">Reference proteome</keyword>
<dbReference type="InterPro" id="IPR033436">
    <property type="entry name" value="MucB/RseB_C"/>
</dbReference>
<evidence type="ECO:0000259" key="10">
    <source>
        <dbReference type="Pfam" id="PF17188"/>
    </source>
</evidence>
<dbReference type="Gene3D" id="3.30.200.100">
    <property type="entry name" value="MucB/RseB, C-terminal domain"/>
    <property type="match status" value="1"/>
</dbReference>
<organism evidence="11 12">
    <name type="scientific">Thalassotalea insulae</name>
    <dbReference type="NCBI Taxonomy" id="2056778"/>
    <lineage>
        <taxon>Bacteria</taxon>
        <taxon>Pseudomonadati</taxon>
        <taxon>Pseudomonadota</taxon>
        <taxon>Gammaproteobacteria</taxon>
        <taxon>Alteromonadales</taxon>
        <taxon>Colwelliaceae</taxon>
        <taxon>Thalassotalea</taxon>
    </lineage>
</organism>
<evidence type="ECO:0000256" key="2">
    <source>
        <dbReference type="ARBA" id="ARBA00008150"/>
    </source>
</evidence>
<evidence type="ECO:0000259" key="9">
    <source>
        <dbReference type="Pfam" id="PF03888"/>
    </source>
</evidence>
<feature type="domain" description="MucB/RseB C-terminal" evidence="10">
    <location>
        <begin position="225"/>
        <end position="320"/>
    </location>
</feature>
<gene>
    <name evidence="11" type="primary">rseB</name>
    <name evidence="11" type="ORF">tinsulaeT_27520</name>
</gene>
<name>A0ABQ6GXT7_9GAMM</name>
<dbReference type="InterPro" id="IPR033434">
    <property type="entry name" value="MucB/RseB_N"/>
</dbReference>
<evidence type="ECO:0000313" key="12">
    <source>
        <dbReference type="Proteomes" id="UP001157186"/>
    </source>
</evidence>
<dbReference type="Gene3D" id="2.50.20.10">
    <property type="entry name" value="Lipoprotein localisation LolA/LolB/LppX"/>
    <property type="match status" value="1"/>
</dbReference>
<dbReference type="PANTHER" id="PTHR38782:SF1">
    <property type="entry name" value="SIGMA-E FACTOR REGULATORY PROTEIN RSEB"/>
    <property type="match status" value="1"/>
</dbReference>
<dbReference type="Pfam" id="PF03888">
    <property type="entry name" value="MucB_RseB"/>
    <property type="match status" value="1"/>
</dbReference>
<evidence type="ECO:0000256" key="6">
    <source>
        <dbReference type="ARBA" id="ARBA00022764"/>
    </source>
</evidence>
<dbReference type="InterPro" id="IPR038484">
    <property type="entry name" value="MucB/RseB_C_sf"/>
</dbReference>
<dbReference type="Proteomes" id="UP001157186">
    <property type="component" value="Unassembled WGS sequence"/>
</dbReference>
<feature type="domain" description="MucB/RseB N-terminal" evidence="9">
    <location>
        <begin position="32"/>
        <end position="212"/>
    </location>
</feature>
<dbReference type="RefSeq" id="WP_284245325.1">
    <property type="nucleotide sequence ID" value="NZ_BSST01000001.1"/>
</dbReference>
<comment type="subcellular location">
    <subcellularLocation>
        <location evidence="1">Periplasm</location>
    </subcellularLocation>
</comment>
<comment type="caution">
    <text evidence="11">The sequence shown here is derived from an EMBL/GenBank/DDBJ whole genome shotgun (WGS) entry which is preliminary data.</text>
</comment>
<dbReference type="InterPro" id="IPR005588">
    <property type="entry name" value="MucB_RseB"/>
</dbReference>
<evidence type="ECO:0000313" key="11">
    <source>
        <dbReference type="EMBL" id="GLX79412.1"/>
    </source>
</evidence>
<keyword evidence="4" id="KW-0813">Transport</keyword>
<evidence type="ECO:0000256" key="8">
    <source>
        <dbReference type="SAM" id="SignalP"/>
    </source>
</evidence>